<evidence type="ECO:0000259" key="1">
    <source>
        <dbReference type="PROSITE" id="PS51379"/>
    </source>
</evidence>
<organism evidence="2">
    <name type="scientific">Candidatus Heimdallarchaeum aukensis</name>
    <dbReference type="NCBI Taxonomy" id="2876573"/>
    <lineage>
        <taxon>Archaea</taxon>
        <taxon>Promethearchaeati</taxon>
        <taxon>Candidatus Heimdallarchaeota</taxon>
        <taxon>Candidatus Heimdallarchaeia (ex Rinke et al. 2021) (nom. nud.)</taxon>
        <taxon>Candidatus Heimdallarchaeales</taxon>
        <taxon>Candidatus Heimdallarchaeaceae</taxon>
        <taxon>Candidatus Heimdallarchaeum</taxon>
    </lineage>
</organism>
<dbReference type="Gene3D" id="3.30.70.20">
    <property type="match status" value="1"/>
</dbReference>
<dbReference type="PROSITE" id="PS51379">
    <property type="entry name" value="4FE4S_FER_2"/>
    <property type="match status" value="2"/>
</dbReference>
<protein>
    <submittedName>
        <fullName evidence="2">ATP-binding protein</fullName>
    </submittedName>
</protein>
<name>A0A9Y1BN99_9ARCH</name>
<dbReference type="GO" id="GO:0005524">
    <property type="term" value="F:ATP binding"/>
    <property type="evidence" value="ECO:0007669"/>
    <property type="project" value="UniProtKB-KW"/>
</dbReference>
<dbReference type="Gene3D" id="3.40.50.300">
    <property type="entry name" value="P-loop containing nucleotide triphosphate hydrolases"/>
    <property type="match status" value="1"/>
</dbReference>
<dbReference type="InterPro" id="IPR017900">
    <property type="entry name" value="4Fe4S_Fe_S_CS"/>
</dbReference>
<evidence type="ECO:0000313" key="2">
    <source>
        <dbReference type="EMBL" id="UJG41419.1"/>
    </source>
</evidence>
<dbReference type="PANTHER" id="PTHR43063:SF1">
    <property type="entry name" value="4FE-4S CLUSTER CONTAINING PARA FAMILY ATPASE PROTEIN"/>
    <property type="match status" value="1"/>
</dbReference>
<dbReference type="InterPro" id="IPR027417">
    <property type="entry name" value="P-loop_NTPase"/>
</dbReference>
<dbReference type="PANTHER" id="PTHR43063">
    <property type="entry name" value="4FE-4S CLUSTER CONTAINING PARA FAMILY ATPASE PROTEIN"/>
    <property type="match status" value="1"/>
</dbReference>
<dbReference type="InterPro" id="IPR017896">
    <property type="entry name" value="4Fe4S_Fe-S-bd"/>
</dbReference>
<sequence length="281" mass="31151">MISIAVVSGKGGTGKTTIATSLFLSLDNVQLIDADVDEPNCSLFLDIRTQHVKDAQIPIPVIDSSKCILCGECVKNCEYNALANLPNQILVFDRICHGCGVCSVVCPTEAITEKNRSLGKIFSGIKGNRRFDYGELIVGEELSTPIISTLKEQVDKKKDYVIFDSPPGSACPMVETVIDVDYVIVVAEPTPFGLSDMKVVVETLYQLNKKFGVIINKEGIGNEELENYCKENNIPILLRIPFDLKIAKSYSVGNNFLTTFPEWKEKFQQMIEEITEEVKNE</sequence>
<gene>
    <name evidence="2" type="ORF">K9W45_02895</name>
</gene>
<dbReference type="Pfam" id="PF01656">
    <property type="entry name" value="CbiA"/>
    <property type="match status" value="1"/>
</dbReference>
<reference evidence="2" key="1">
    <citation type="journal article" date="2022" name="Nat. Microbiol.">
        <title>Unique mobile elements and scalable gene flow at the prokaryote-eukaryote boundary revealed by circularized Asgard archaea genomes.</title>
        <authorList>
            <person name="Wu F."/>
            <person name="Speth D.R."/>
            <person name="Philosof A."/>
            <person name="Cremiere A."/>
            <person name="Narayanan A."/>
            <person name="Barco R.A."/>
            <person name="Connon S.A."/>
            <person name="Amend J.P."/>
            <person name="Antoshechkin I.A."/>
            <person name="Orphan V.J."/>
        </authorList>
    </citation>
    <scope>NUCLEOTIDE SEQUENCE</scope>
    <source>
        <strain evidence="2">PM71</strain>
    </source>
</reference>
<dbReference type="PROSITE" id="PS00198">
    <property type="entry name" value="4FE4S_FER_1"/>
    <property type="match status" value="2"/>
</dbReference>
<dbReference type="SUPFAM" id="SSF52540">
    <property type="entry name" value="P-loop containing nucleoside triphosphate hydrolases"/>
    <property type="match status" value="1"/>
</dbReference>
<keyword evidence="2" id="KW-0547">Nucleotide-binding</keyword>
<proteinExistence type="predicted"/>
<feature type="domain" description="4Fe-4S ferredoxin-type" evidence="1">
    <location>
        <begin position="93"/>
        <end position="116"/>
    </location>
</feature>
<accession>A0A9Y1BN99</accession>
<dbReference type="CDD" id="cd03110">
    <property type="entry name" value="SIMIBI_bact_arch"/>
    <property type="match status" value="1"/>
</dbReference>
<dbReference type="AlphaFoldDB" id="A0A9Y1BN99"/>
<dbReference type="Pfam" id="PF00037">
    <property type="entry name" value="Fer4"/>
    <property type="match status" value="2"/>
</dbReference>
<feature type="domain" description="4Fe-4S ferredoxin-type" evidence="1">
    <location>
        <begin position="58"/>
        <end position="88"/>
    </location>
</feature>
<keyword evidence="2" id="KW-0067">ATP-binding</keyword>
<dbReference type="InterPro" id="IPR002586">
    <property type="entry name" value="CobQ/CobB/MinD/ParA_Nub-bd_dom"/>
</dbReference>
<dbReference type="Proteomes" id="UP001201020">
    <property type="component" value="Chromosome"/>
</dbReference>
<dbReference type="EMBL" id="CP084166">
    <property type="protein sequence ID" value="UJG41419.1"/>
    <property type="molecule type" value="Genomic_DNA"/>
</dbReference>
<dbReference type="GO" id="GO:0016491">
    <property type="term" value="F:oxidoreductase activity"/>
    <property type="evidence" value="ECO:0007669"/>
    <property type="project" value="UniProtKB-ARBA"/>
</dbReference>